<protein>
    <submittedName>
        <fullName evidence="2">Uncharacterized protein</fullName>
    </submittedName>
</protein>
<name>A0A6D2KAH7_9BRAS</name>
<evidence type="ECO:0000256" key="1">
    <source>
        <dbReference type="SAM" id="MobiDB-lite"/>
    </source>
</evidence>
<accession>A0A6D2KAH7</accession>
<reference evidence="2" key="1">
    <citation type="submission" date="2020-01" db="EMBL/GenBank/DDBJ databases">
        <authorList>
            <person name="Mishra B."/>
        </authorList>
    </citation>
    <scope>NUCLEOTIDE SEQUENCE [LARGE SCALE GENOMIC DNA]</scope>
</reference>
<dbReference type="EMBL" id="CACVBM020001436">
    <property type="protein sequence ID" value="CAA7050033.1"/>
    <property type="molecule type" value="Genomic_DNA"/>
</dbReference>
<proteinExistence type="predicted"/>
<feature type="compositionally biased region" description="Basic and acidic residues" evidence="1">
    <location>
        <begin position="1"/>
        <end position="14"/>
    </location>
</feature>
<feature type="region of interest" description="Disordered" evidence="1">
    <location>
        <begin position="1"/>
        <end position="22"/>
    </location>
</feature>
<feature type="region of interest" description="Disordered" evidence="1">
    <location>
        <begin position="49"/>
        <end position="68"/>
    </location>
</feature>
<dbReference type="AlphaFoldDB" id="A0A6D2KAH7"/>
<keyword evidence="3" id="KW-1185">Reference proteome</keyword>
<comment type="caution">
    <text evidence="2">The sequence shown here is derived from an EMBL/GenBank/DDBJ whole genome shotgun (WGS) entry which is preliminary data.</text>
</comment>
<organism evidence="2 3">
    <name type="scientific">Microthlaspi erraticum</name>
    <dbReference type="NCBI Taxonomy" id="1685480"/>
    <lineage>
        <taxon>Eukaryota</taxon>
        <taxon>Viridiplantae</taxon>
        <taxon>Streptophyta</taxon>
        <taxon>Embryophyta</taxon>
        <taxon>Tracheophyta</taxon>
        <taxon>Spermatophyta</taxon>
        <taxon>Magnoliopsida</taxon>
        <taxon>eudicotyledons</taxon>
        <taxon>Gunneridae</taxon>
        <taxon>Pentapetalae</taxon>
        <taxon>rosids</taxon>
        <taxon>malvids</taxon>
        <taxon>Brassicales</taxon>
        <taxon>Brassicaceae</taxon>
        <taxon>Coluteocarpeae</taxon>
        <taxon>Microthlaspi</taxon>
    </lineage>
</organism>
<evidence type="ECO:0000313" key="3">
    <source>
        <dbReference type="Proteomes" id="UP000467841"/>
    </source>
</evidence>
<dbReference type="Proteomes" id="UP000467841">
    <property type="component" value="Unassembled WGS sequence"/>
</dbReference>
<sequence length="163" mass="18066">MVRESEEPSGKEMEDTGDCGFNDGSLERFHQISPDRICVIGVVRESGELSGTEKEDMGDLGNQGSHARSGEELMIGVFGSKAEEEEIGGGDEISQLRQILTFDRRHDPRHRLVKLLNGCCSKSRQTLQDWATQELRPRRNQDGFGTIGGQSIDGLCRGTEDRL</sequence>
<gene>
    <name evidence="2" type="ORF">MERR_LOCUS37268</name>
</gene>
<evidence type="ECO:0000313" key="2">
    <source>
        <dbReference type="EMBL" id="CAA7050033.1"/>
    </source>
</evidence>